<reference evidence="2 3" key="1">
    <citation type="submission" date="2024-06" db="EMBL/GenBank/DDBJ databases">
        <title>A chromosome level genome sequence of Diviner's sage (Salvia divinorum).</title>
        <authorList>
            <person name="Ford S.A."/>
            <person name="Ro D.-K."/>
            <person name="Ness R.W."/>
            <person name="Phillips M.A."/>
        </authorList>
    </citation>
    <scope>NUCLEOTIDE SEQUENCE [LARGE SCALE GENOMIC DNA]</scope>
    <source>
        <strain evidence="2">SAF-2024a</strain>
        <tissue evidence="2">Leaf</tissue>
    </source>
</reference>
<keyword evidence="1" id="KW-0812">Transmembrane</keyword>
<keyword evidence="1" id="KW-1133">Transmembrane helix</keyword>
<dbReference type="EMBL" id="JBEAFC010000011">
    <property type="protein sequence ID" value="KAL1537125.1"/>
    <property type="molecule type" value="Genomic_DNA"/>
</dbReference>
<dbReference type="Proteomes" id="UP001567538">
    <property type="component" value="Unassembled WGS sequence"/>
</dbReference>
<keyword evidence="1" id="KW-0472">Membrane</keyword>
<evidence type="ECO:0000313" key="2">
    <source>
        <dbReference type="EMBL" id="KAL1537125.1"/>
    </source>
</evidence>
<comment type="caution">
    <text evidence="2">The sequence shown here is derived from an EMBL/GenBank/DDBJ whole genome shotgun (WGS) entry which is preliminary data.</text>
</comment>
<dbReference type="PANTHER" id="PTHR33264:SF69">
    <property type="entry name" value="WRKY DOMAIN-CONTAINING PROTEIN"/>
    <property type="match status" value="1"/>
</dbReference>
<gene>
    <name evidence="2" type="ORF">AAHA92_29679</name>
</gene>
<dbReference type="AlphaFoldDB" id="A0ABD1G054"/>
<keyword evidence="3" id="KW-1185">Reference proteome</keyword>
<name>A0ABD1G054_SALDI</name>
<sequence>MSDQKPMPEAAEEDGKSCVAGAVGDCMALLCCPCAAVSYIVLACFKLPRAMVRCCMGRGRRREVEREEAGGTEMFEAVASGGAAGEGAVELADVGFGHEFWEVFFR</sequence>
<dbReference type="PANTHER" id="PTHR33264">
    <property type="entry name" value="EXPRESSED PROTEIN"/>
    <property type="match status" value="1"/>
</dbReference>
<evidence type="ECO:0000256" key="1">
    <source>
        <dbReference type="SAM" id="Phobius"/>
    </source>
</evidence>
<organism evidence="2 3">
    <name type="scientific">Salvia divinorum</name>
    <name type="common">Maria pastora</name>
    <name type="synonym">Diviner's sage</name>
    <dbReference type="NCBI Taxonomy" id="28513"/>
    <lineage>
        <taxon>Eukaryota</taxon>
        <taxon>Viridiplantae</taxon>
        <taxon>Streptophyta</taxon>
        <taxon>Embryophyta</taxon>
        <taxon>Tracheophyta</taxon>
        <taxon>Spermatophyta</taxon>
        <taxon>Magnoliopsida</taxon>
        <taxon>eudicotyledons</taxon>
        <taxon>Gunneridae</taxon>
        <taxon>Pentapetalae</taxon>
        <taxon>asterids</taxon>
        <taxon>lamiids</taxon>
        <taxon>Lamiales</taxon>
        <taxon>Lamiaceae</taxon>
        <taxon>Nepetoideae</taxon>
        <taxon>Mentheae</taxon>
        <taxon>Salviinae</taxon>
        <taxon>Salvia</taxon>
        <taxon>Salvia subgen. Calosphace</taxon>
    </lineage>
</organism>
<proteinExistence type="predicted"/>
<evidence type="ECO:0000313" key="3">
    <source>
        <dbReference type="Proteomes" id="UP001567538"/>
    </source>
</evidence>
<accession>A0ABD1G054</accession>
<protein>
    <submittedName>
        <fullName evidence="2">Uncharacterized protein</fullName>
    </submittedName>
</protein>
<feature type="transmembrane region" description="Helical" evidence="1">
    <location>
        <begin position="20"/>
        <end position="45"/>
    </location>
</feature>